<dbReference type="InterPro" id="IPR013786">
    <property type="entry name" value="AcylCoA_DH/ox_N"/>
</dbReference>
<dbReference type="AlphaFoldDB" id="A0A1E3R4J7"/>
<sequence length="382" mass="41961">MSRTCFEESHELFRKLARSFAERELVPHRERWEQAGIVDRSLFEKAGKVGLLGTAAPIEFGGGGEPDFRYNAVRIEEFARTGALTPGQGIGMHTDVALPYFMKFTNAEQKRRWLPGLCEGELIAAVAMTEPGAGSDLAGLSTRAVRDGDDYVLNGTKTFISNGILCDIVVVVCRTGGRGSNGLSLIVVESDTPGFTRGRNLKKIGLHSQDTAELFFEDVRVPAANLLGVENMGFSYLMDGLAQERLSIALGAVAQSEAALEETLAYVKERHAFGQPIGSFQNSRFLLATLRTEVDIARVYVDRQLASHVAGELSGEDAAAAKWWTTELNFRLIDACLQLHGGWGYMEEYPIAQHWRDSRLFRIAGGTTEIMKEVIGRRVLGV</sequence>
<dbReference type="SUPFAM" id="SSF56645">
    <property type="entry name" value="Acyl-CoA dehydrogenase NM domain-like"/>
    <property type="match status" value="1"/>
</dbReference>
<dbReference type="Gene3D" id="2.40.110.10">
    <property type="entry name" value="Butyryl-CoA Dehydrogenase, subunit A, domain 2"/>
    <property type="match status" value="1"/>
</dbReference>
<dbReference type="InterPro" id="IPR006091">
    <property type="entry name" value="Acyl-CoA_Oxase/DH_mid-dom"/>
</dbReference>
<dbReference type="GO" id="GO:0003995">
    <property type="term" value="F:acyl-CoA dehydrogenase activity"/>
    <property type="evidence" value="ECO:0007669"/>
    <property type="project" value="InterPro"/>
</dbReference>
<evidence type="ECO:0000313" key="16">
    <source>
        <dbReference type="Proteomes" id="UP000094243"/>
    </source>
</evidence>
<evidence type="ECO:0000256" key="11">
    <source>
        <dbReference type="RuleBase" id="RU362125"/>
    </source>
</evidence>
<comment type="function">
    <text evidence="7">Catalyzes the dehydrogenation at the alpha-beta position of ACP-bound acyl chains. This results in the introduction of a double bond in the lipidic chain, which is further transferred to the epsilon-amino group of lysine residue in the mycobactin core by MbtK.</text>
</comment>
<evidence type="ECO:0000256" key="6">
    <source>
        <dbReference type="ARBA" id="ARBA00023002"/>
    </source>
</evidence>
<keyword evidence="4 11" id="KW-0285">Flavoprotein</keyword>
<gene>
    <name evidence="15" type="ORF">BHQ17_25690</name>
</gene>
<dbReference type="FunFam" id="1.20.140.10:FF:000001">
    <property type="entry name" value="Acyl-CoA dehydrogenase"/>
    <property type="match status" value="1"/>
</dbReference>
<keyword evidence="16" id="KW-1185">Reference proteome</keyword>
<feature type="domain" description="Acyl-CoA dehydrogenase/oxidase N-terminal" evidence="14">
    <location>
        <begin position="8"/>
        <end position="121"/>
    </location>
</feature>
<dbReference type="InterPro" id="IPR050741">
    <property type="entry name" value="Acyl-CoA_dehydrogenase"/>
</dbReference>
<name>A0A1E3R4J7_9MYCO</name>
<dbReference type="InterPro" id="IPR037069">
    <property type="entry name" value="AcylCoA_DH/ox_N_sf"/>
</dbReference>
<evidence type="ECO:0000256" key="3">
    <source>
        <dbReference type="ARBA" id="ARBA00009347"/>
    </source>
</evidence>
<dbReference type="InterPro" id="IPR009075">
    <property type="entry name" value="AcylCo_DH/oxidase_C"/>
</dbReference>
<feature type="domain" description="Acyl-CoA oxidase/dehydrogenase middle" evidence="13">
    <location>
        <begin position="125"/>
        <end position="219"/>
    </location>
</feature>
<dbReference type="InterPro" id="IPR036250">
    <property type="entry name" value="AcylCo_DH-like_C"/>
</dbReference>
<comment type="cofactor">
    <cofactor evidence="1 11">
        <name>FAD</name>
        <dbReference type="ChEBI" id="CHEBI:57692"/>
    </cofactor>
</comment>
<comment type="similarity">
    <text evidence="3 11">Belongs to the acyl-CoA dehydrogenase family.</text>
</comment>
<reference evidence="16" key="1">
    <citation type="submission" date="2016-09" db="EMBL/GenBank/DDBJ databases">
        <authorList>
            <person name="Greninger A.L."/>
            <person name="Jerome K.R."/>
            <person name="Mcnair B."/>
            <person name="Wallis C."/>
            <person name="Fang F."/>
        </authorList>
    </citation>
    <scope>NUCLEOTIDE SEQUENCE [LARGE SCALE GENOMIC DNA]</scope>
    <source>
        <strain evidence="16">M7</strain>
    </source>
</reference>
<evidence type="ECO:0000256" key="7">
    <source>
        <dbReference type="ARBA" id="ARBA00037085"/>
    </source>
</evidence>
<evidence type="ECO:0000259" key="14">
    <source>
        <dbReference type="Pfam" id="PF02771"/>
    </source>
</evidence>
<evidence type="ECO:0000259" key="12">
    <source>
        <dbReference type="Pfam" id="PF00441"/>
    </source>
</evidence>
<dbReference type="PROSITE" id="PS00072">
    <property type="entry name" value="ACYL_COA_DH_1"/>
    <property type="match status" value="1"/>
</dbReference>
<dbReference type="GO" id="GO:0033539">
    <property type="term" value="P:fatty acid beta-oxidation using acyl-CoA dehydrogenase"/>
    <property type="evidence" value="ECO:0007669"/>
    <property type="project" value="TreeGrafter"/>
</dbReference>
<dbReference type="FunFam" id="2.40.110.10:FF:000002">
    <property type="entry name" value="Acyl-CoA dehydrogenase fadE12"/>
    <property type="match status" value="1"/>
</dbReference>
<dbReference type="GO" id="GO:0050660">
    <property type="term" value="F:flavin adenine dinucleotide binding"/>
    <property type="evidence" value="ECO:0007669"/>
    <property type="project" value="InterPro"/>
</dbReference>
<evidence type="ECO:0000256" key="9">
    <source>
        <dbReference type="ARBA" id="ARBA00042660"/>
    </source>
</evidence>
<dbReference type="Pfam" id="PF00441">
    <property type="entry name" value="Acyl-CoA_dh_1"/>
    <property type="match status" value="1"/>
</dbReference>
<dbReference type="EMBL" id="MIGZ01000231">
    <property type="protein sequence ID" value="ODQ84850.1"/>
    <property type="molecule type" value="Genomic_DNA"/>
</dbReference>
<dbReference type="SUPFAM" id="SSF47203">
    <property type="entry name" value="Acyl-CoA dehydrogenase C-terminal domain-like"/>
    <property type="match status" value="1"/>
</dbReference>
<dbReference type="InterPro" id="IPR006089">
    <property type="entry name" value="Acyl-CoA_DH_CS"/>
</dbReference>
<evidence type="ECO:0000256" key="10">
    <source>
        <dbReference type="ARBA" id="ARBA00052546"/>
    </source>
</evidence>
<keyword evidence="6 11" id="KW-0560">Oxidoreductase</keyword>
<evidence type="ECO:0000256" key="8">
    <source>
        <dbReference type="ARBA" id="ARBA00040394"/>
    </source>
</evidence>
<dbReference type="InterPro" id="IPR009100">
    <property type="entry name" value="AcylCoA_DH/oxidase_NM_dom_sf"/>
</dbReference>
<keyword evidence="5 11" id="KW-0274">FAD</keyword>
<accession>A0A1E3R4J7</accession>
<dbReference type="Gene3D" id="1.20.140.10">
    <property type="entry name" value="Butyryl-CoA Dehydrogenase, subunit A, domain 3"/>
    <property type="match status" value="1"/>
</dbReference>
<evidence type="ECO:0000256" key="4">
    <source>
        <dbReference type="ARBA" id="ARBA00022630"/>
    </source>
</evidence>
<dbReference type="Proteomes" id="UP000094243">
    <property type="component" value="Unassembled WGS sequence"/>
</dbReference>
<protein>
    <recommendedName>
        <fullName evidence="8">Acyl-[acyl-carrier-protein] dehydrogenase MbtN</fullName>
    </recommendedName>
    <alternativeName>
        <fullName evidence="9">Mycobactin synthase protein N</fullName>
    </alternativeName>
</protein>
<dbReference type="GO" id="GO:0005737">
    <property type="term" value="C:cytoplasm"/>
    <property type="evidence" value="ECO:0007669"/>
    <property type="project" value="TreeGrafter"/>
</dbReference>
<evidence type="ECO:0000259" key="13">
    <source>
        <dbReference type="Pfam" id="PF02770"/>
    </source>
</evidence>
<comment type="caution">
    <text evidence="15">The sequence shown here is derived from an EMBL/GenBank/DDBJ whole genome shotgun (WGS) entry which is preliminary data.</text>
</comment>
<organism evidence="15 16">
    <name type="scientific">Mycolicibacterium holsaticum</name>
    <dbReference type="NCBI Taxonomy" id="152142"/>
    <lineage>
        <taxon>Bacteria</taxon>
        <taxon>Bacillati</taxon>
        <taxon>Actinomycetota</taxon>
        <taxon>Actinomycetes</taxon>
        <taxon>Mycobacteriales</taxon>
        <taxon>Mycobacteriaceae</taxon>
        <taxon>Mycolicibacterium</taxon>
    </lineage>
</organism>
<dbReference type="InterPro" id="IPR046373">
    <property type="entry name" value="Acyl-CoA_Oxase/DH_mid-dom_sf"/>
</dbReference>
<evidence type="ECO:0000256" key="1">
    <source>
        <dbReference type="ARBA" id="ARBA00001974"/>
    </source>
</evidence>
<dbReference type="PANTHER" id="PTHR48083:SF20">
    <property type="entry name" value="LONG-CHAIN SPECIFIC ACYL-COA DEHYDROGENASE, MITOCHONDRIAL"/>
    <property type="match status" value="1"/>
</dbReference>
<evidence type="ECO:0000256" key="2">
    <source>
        <dbReference type="ARBA" id="ARBA00005102"/>
    </source>
</evidence>
<evidence type="ECO:0000313" key="15">
    <source>
        <dbReference type="EMBL" id="ODQ84850.1"/>
    </source>
</evidence>
<proteinExistence type="inferred from homology"/>
<feature type="domain" description="Acyl-CoA dehydrogenase/oxidase C-terminal" evidence="12">
    <location>
        <begin position="231"/>
        <end position="380"/>
    </location>
</feature>
<dbReference type="PANTHER" id="PTHR48083">
    <property type="entry name" value="MEDIUM-CHAIN SPECIFIC ACYL-COA DEHYDROGENASE, MITOCHONDRIAL-RELATED"/>
    <property type="match status" value="1"/>
</dbReference>
<comment type="pathway">
    <text evidence="2">Siderophore biosynthesis; mycobactin biosynthesis.</text>
</comment>
<dbReference type="RefSeq" id="WP_069407856.1">
    <property type="nucleotide sequence ID" value="NZ_MIGZ01000231.1"/>
</dbReference>
<dbReference type="Gene3D" id="1.10.540.10">
    <property type="entry name" value="Acyl-CoA dehydrogenase/oxidase, N-terminal domain"/>
    <property type="match status" value="1"/>
</dbReference>
<dbReference type="Pfam" id="PF02770">
    <property type="entry name" value="Acyl-CoA_dh_M"/>
    <property type="match status" value="1"/>
</dbReference>
<comment type="catalytic activity">
    <reaction evidence="10">
        <text>a 2,3-saturated acyl-CoA + A = a 2,3-dehydroacyl-CoA + AH2</text>
        <dbReference type="Rhea" id="RHEA:48608"/>
        <dbReference type="ChEBI" id="CHEBI:13193"/>
        <dbReference type="ChEBI" id="CHEBI:17499"/>
        <dbReference type="ChEBI" id="CHEBI:60015"/>
        <dbReference type="ChEBI" id="CHEBI:65111"/>
    </reaction>
</comment>
<evidence type="ECO:0000256" key="5">
    <source>
        <dbReference type="ARBA" id="ARBA00022827"/>
    </source>
</evidence>
<dbReference type="Pfam" id="PF02771">
    <property type="entry name" value="Acyl-CoA_dh_N"/>
    <property type="match status" value="1"/>
</dbReference>